<comment type="caution">
    <text evidence="2">The sequence shown here is derived from an EMBL/GenBank/DDBJ whole genome shotgun (WGS) entry which is preliminary data.</text>
</comment>
<dbReference type="InterPro" id="IPR035310">
    <property type="entry name" value="Gal_GalNac_light_su_1"/>
</dbReference>
<feature type="signal peptide" evidence="1">
    <location>
        <begin position="1"/>
        <end position="22"/>
    </location>
</feature>
<accession>A0ABQ0DF29</accession>
<protein>
    <recommendedName>
        <fullName evidence="4">Galactose-inhibitable lectin 35 kDa subunit</fullName>
    </recommendedName>
</protein>
<feature type="chain" id="PRO_5047049075" description="Galactose-inhibitable lectin 35 kDa subunit" evidence="1">
    <location>
        <begin position="23"/>
        <end position="293"/>
    </location>
</feature>
<organism evidence="2 3">
    <name type="scientific">Entamoeba nuttalli</name>
    <dbReference type="NCBI Taxonomy" id="412467"/>
    <lineage>
        <taxon>Eukaryota</taxon>
        <taxon>Amoebozoa</taxon>
        <taxon>Evosea</taxon>
        <taxon>Archamoebae</taxon>
        <taxon>Mastigamoebida</taxon>
        <taxon>Entamoebidae</taxon>
        <taxon>Entamoeba</taxon>
    </lineage>
</organism>
<evidence type="ECO:0000313" key="2">
    <source>
        <dbReference type="EMBL" id="GAB1221466.1"/>
    </source>
</evidence>
<dbReference type="EMBL" id="BAAFRS010000081">
    <property type="protein sequence ID" value="GAB1221466.1"/>
    <property type="molecule type" value="Genomic_DNA"/>
</dbReference>
<keyword evidence="1" id="KW-0732">Signal</keyword>
<dbReference type="Proteomes" id="UP001628156">
    <property type="component" value="Unassembled WGS sequence"/>
</dbReference>
<evidence type="ECO:0008006" key="4">
    <source>
        <dbReference type="Google" id="ProtNLM"/>
    </source>
</evidence>
<gene>
    <name evidence="2" type="ORF">ENUP19_0081G0016</name>
</gene>
<keyword evidence="3" id="KW-1185">Reference proteome</keyword>
<evidence type="ECO:0000256" key="1">
    <source>
        <dbReference type="SAM" id="SignalP"/>
    </source>
</evidence>
<name>A0ABQ0DF29_9EUKA</name>
<proteinExistence type="predicted"/>
<sequence length="293" mass="34671">MIQSMIPILLLILHCNSKTTDGRDQLSQNYPFGMRNQDTKFNQYFSSAVDSYQIQQFAESGVFNANQENYVREKCKTCCRVIFASDYNYNTEKQFTDEDDKKETPRYVMDMEFDDKRSVRYPDGNYEQNVLLRPLKQGNELQFFEFAPYRMYTCYAIPKRVHDIRGGANEGSTLIIWSKNPPLSDAPGTRNQRFVYVHPYPDSWYPEYHSVIKYKNSHGTLVDKKLEWPTYKRHFYLPYRLDIDLCYQAKKSSDKRSLWTGNRHLKTIDDSYQITASRCNAKEPRQIFIPVFA</sequence>
<evidence type="ECO:0000313" key="3">
    <source>
        <dbReference type="Proteomes" id="UP001628156"/>
    </source>
</evidence>
<reference evidence="2 3" key="1">
    <citation type="journal article" date="2019" name="PLoS Negl. Trop. Dis.">
        <title>Whole genome sequencing of Entamoeba nuttalli reveals mammalian host-related molecular signatures and a novel octapeptide-repeat surface protein.</title>
        <authorList>
            <person name="Tanaka M."/>
            <person name="Makiuchi T."/>
            <person name="Komiyama T."/>
            <person name="Shiina T."/>
            <person name="Osaki K."/>
            <person name="Tachibana H."/>
        </authorList>
    </citation>
    <scope>NUCLEOTIDE SEQUENCE [LARGE SCALE GENOMIC DNA]</scope>
    <source>
        <strain evidence="2 3">P19-061405</strain>
    </source>
</reference>
<dbReference type="Pfam" id="PF17337">
    <property type="entry name" value="Gal_GalNac_35kD"/>
    <property type="match status" value="1"/>
</dbReference>